<protein>
    <recommendedName>
        <fullName evidence="3">KfrA N-terminal DNA-binding domain-containing protein</fullName>
    </recommendedName>
</protein>
<organism evidence="4 5">
    <name type="scientific">Ideonella livida</name>
    <dbReference type="NCBI Taxonomy" id="2707176"/>
    <lineage>
        <taxon>Bacteria</taxon>
        <taxon>Pseudomonadati</taxon>
        <taxon>Pseudomonadota</taxon>
        <taxon>Betaproteobacteria</taxon>
        <taxon>Burkholderiales</taxon>
        <taxon>Sphaerotilaceae</taxon>
        <taxon>Ideonella</taxon>
    </lineage>
</organism>
<comment type="caution">
    <text evidence="4">The sequence shown here is derived from an EMBL/GenBank/DDBJ whole genome shotgun (WGS) entry which is preliminary data.</text>
</comment>
<dbReference type="InterPro" id="IPR021104">
    <property type="entry name" value="KfrA_DNA-bd_N"/>
</dbReference>
<dbReference type="Pfam" id="PF11740">
    <property type="entry name" value="KfrA_N"/>
    <property type="match status" value="1"/>
</dbReference>
<dbReference type="RefSeq" id="WP_163456450.1">
    <property type="nucleotide sequence ID" value="NZ_JAAGOH010000004.1"/>
</dbReference>
<feature type="compositionally biased region" description="Low complexity" evidence="2">
    <location>
        <begin position="285"/>
        <end position="301"/>
    </location>
</feature>
<evidence type="ECO:0000313" key="5">
    <source>
        <dbReference type="Proteomes" id="UP000484255"/>
    </source>
</evidence>
<feature type="region of interest" description="Disordered" evidence="2">
    <location>
        <begin position="245"/>
        <end position="341"/>
    </location>
</feature>
<keyword evidence="5" id="KW-1185">Reference proteome</keyword>
<feature type="compositionally biased region" description="Basic and acidic residues" evidence="2">
    <location>
        <begin position="188"/>
        <end position="204"/>
    </location>
</feature>
<name>A0A7C9PFG1_9BURK</name>
<accession>A0A7C9PFG1</accession>
<feature type="compositionally biased region" description="Low complexity" evidence="2">
    <location>
        <begin position="332"/>
        <end position="341"/>
    </location>
</feature>
<feature type="domain" description="KfrA N-terminal DNA-binding" evidence="3">
    <location>
        <begin position="8"/>
        <end position="122"/>
    </location>
</feature>
<dbReference type="AlphaFoldDB" id="A0A7C9PFG1"/>
<sequence length="341" mass="39604">MSRPTDTRARTREVAQRWLGQGRLPHEVTVDLVRQEIQQGSRTTINEELRAWRLEVSRSATLALPALPPPLGQAIQALWVQAVDLSRSELTQEREALAMSREQWQAERDQARQACTVMEQRLRDLEAGQQTLQESLQSAETALAHERQERRLLQDRLEASRQQRDAERQQALDREQALTQFHQQALEAHQRQTQTRESEYRAEVSRITERMESVQRHVLRQLEESREQLRKWEQQTQLLQRELDKTRQQAEDMRREASAQQAQAQARHEVQQNSLKEEARRWRDQAVAAEAARQAAQEALAGHLNKPASAPPNPARQTCRDRAARRRERLSRPAQAHGETA</sequence>
<reference evidence="4 5" key="1">
    <citation type="submission" date="2020-02" db="EMBL/GenBank/DDBJ databases">
        <title>Ideonella bacterium strain TBM-1.</title>
        <authorList>
            <person name="Chen W.-M."/>
        </authorList>
    </citation>
    <scope>NUCLEOTIDE SEQUENCE [LARGE SCALE GENOMIC DNA]</scope>
    <source>
        <strain evidence="4 5">TBM-1</strain>
    </source>
</reference>
<feature type="compositionally biased region" description="Basic and acidic residues" evidence="2">
    <location>
        <begin position="266"/>
        <end position="284"/>
    </location>
</feature>
<keyword evidence="1" id="KW-0175">Coiled coil</keyword>
<gene>
    <name evidence="4" type="ORF">G3A44_05210</name>
</gene>
<dbReference type="Proteomes" id="UP000484255">
    <property type="component" value="Unassembled WGS sequence"/>
</dbReference>
<dbReference type="EMBL" id="JAAGOH010000004">
    <property type="protein sequence ID" value="NDY90597.1"/>
    <property type="molecule type" value="Genomic_DNA"/>
</dbReference>
<evidence type="ECO:0000256" key="1">
    <source>
        <dbReference type="SAM" id="Coils"/>
    </source>
</evidence>
<feature type="region of interest" description="Disordered" evidence="2">
    <location>
        <begin position="185"/>
        <end position="204"/>
    </location>
</feature>
<evidence type="ECO:0000256" key="2">
    <source>
        <dbReference type="SAM" id="MobiDB-lite"/>
    </source>
</evidence>
<feature type="coiled-coil region" evidence="1">
    <location>
        <begin position="87"/>
        <end position="170"/>
    </location>
</feature>
<feature type="compositionally biased region" description="Basic and acidic residues" evidence="2">
    <location>
        <begin position="245"/>
        <end position="257"/>
    </location>
</feature>
<evidence type="ECO:0000259" key="3">
    <source>
        <dbReference type="Pfam" id="PF11740"/>
    </source>
</evidence>
<proteinExistence type="predicted"/>
<evidence type="ECO:0000313" key="4">
    <source>
        <dbReference type="EMBL" id="NDY90597.1"/>
    </source>
</evidence>